<dbReference type="PANTHER" id="PTHR48078">
    <property type="entry name" value="THREONINE DEHYDRATASE, MITOCHONDRIAL-RELATED"/>
    <property type="match status" value="1"/>
</dbReference>
<dbReference type="AlphaFoldDB" id="A0AAN8KEZ3"/>
<evidence type="ECO:0000259" key="9">
    <source>
        <dbReference type="Pfam" id="PF00291"/>
    </source>
</evidence>
<dbReference type="Pfam" id="PF00291">
    <property type="entry name" value="PALP"/>
    <property type="match status" value="1"/>
</dbReference>
<proteinExistence type="inferred from homology"/>
<keyword evidence="11" id="KW-1185">Reference proteome</keyword>
<evidence type="ECO:0000256" key="3">
    <source>
        <dbReference type="ARBA" id="ARBA00012093"/>
    </source>
</evidence>
<sequence>MAEVDERNVNYYLTTPTVESVPLSKLAGFTVFLKLENLQPPGSFKIRGISHFCKKAVNERGCKRLMEMQAWQRLMQHNNLKHRVPLFYQKVPQNL</sequence>
<dbReference type="EMBL" id="JAZGQO010000002">
    <property type="protein sequence ID" value="KAK6192359.1"/>
    <property type="molecule type" value="Genomic_DNA"/>
</dbReference>
<protein>
    <recommendedName>
        <fullName evidence="3">L-serine ammonia-lyase</fullName>
        <ecNumber evidence="3">4.3.1.17</ecNumber>
    </recommendedName>
    <alternativeName>
        <fullName evidence="6">L-serine deaminase</fullName>
    </alternativeName>
    <alternativeName>
        <fullName evidence="7">L-threonine dehydratase</fullName>
    </alternativeName>
</protein>
<dbReference type="InterPro" id="IPR036052">
    <property type="entry name" value="TrpB-like_PALP_sf"/>
</dbReference>
<dbReference type="PANTHER" id="PTHR48078:SF2">
    <property type="entry name" value="CATABOLIC L-SERINE_THREONINE DEHYDRATASE"/>
    <property type="match status" value="1"/>
</dbReference>
<accession>A0AAN8KEZ3</accession>
<name>A0AAN8KEZ3_PATCE</name>
<evidence type="ECO:0000256" key="6">
    <source>
        <dbReference type="ARBA" id="ARBA00041766"/>
    </source>
</evidence>
<comment type="caution">
    <text evidence="10">The sequence shown here is derived from an EMBL/GenBank/DDBJ whole genome shotgun (WGS) entry which is preliminary data.</text>
</comment>
<dbReference type="InterPro" id="IPR001926">
    <property type="entry name" value="TrpB-like_PALP"/>
</dbReference>
<organism evidence="10 11">
    <name type="scientific">Patella caerulea</name>
    <name type="common">Rayed Mediterranean limpet</name>
    <dbReference type="NCBI Taxonomy" id="87958"/>
    <lineage>
        <taxon>Eukaryota</taxon>
        <taxon>Metazoa</taxon>
        <taxon>Spiralia</taxon>
        <taxon>Lophotrochozoa</taxon>
        <taxon>Mollusca</taxon>
        <taxon>Gastropoda</taxon>
        <taxon>Patellogastropoda</taxon>
        <taxon>Patelloidea</taxon>
        <taxon>Patellidae</taxon>
        <taxon>Patella</taxon>
    </lineage>
</organism>
<keyword evidence="4" id="KW-0663">Pyridoxal phosphate</keyword>
<reference evidence="10 11" key="1">
    <citation type="submission" date="2024-01" db="EMBL/GenBank/DDBJ databases">
        <title>The genome of the rayed Mediterranean limpet Patella caerulea (Linnaeus, 1758).</title>
        <authorList>
            <person name="Anh-Thu Weber A."/>
            <person name="Halstead-Nussloch G."/>
        </authorList>
    </citation>
    <scope>NUCLEOTIDE SEQUENCE [LARGE SCALE GENOMIC DNA]</scope>
    <source>
        <strain evidence="10">AATW-2023a</strain>
        <tissue evidence="10">Whole specimen</tissue>
    </source>
</reference>
<evidence type="ECO:0000256" key="1">
    <source>
        <dbReference type="ARBA" id="ARBA00001933"/>
    </source>
</evidence>
<dbReference type="Gene3D" id="3.40.50.1100">
    <property type="match status" value="2"/>
</dbReference>
<evidence type="ECO:0000256" key="5">
    <source>
        <dbReference type="ARBA" id="ARBA00023239"/>
    </source>
</evidence>
<dbReference type="GO" id="GO:0004794">
    <property type="term" value="F:threonine deaminase activity"/>
    <property type="evidence" value="ECO:0007669"/>
    <property type="project" value="TreeGrafter"/>
</dbReference>
<comment type="similarity">
    <text evidence="2">Belongs to the serine/threonine dehydratase family.</text>
</comment>
<evidence type="ECO:0000313" key="10">
    <source>
        <dbReference type="EMBL" id="KAK6192359.1"/>
    </source>
</evidence>
<evidence type="ECO:0000256" key="4">
    <source>
        <dbReference type="ARBA" id="ARBA00022898"/>
    </source>
</evidence>
<dbReference type="GO" id="GO:0006565">
    <property type="term" value="P:L-serine catabolic process"/>
    <property type="evidence" value="ECO:0007669"/>
    <property type="project" value="TreeGrafter"/>
</dbReference>
<evidence type="ECO:0000256" key="7">
    <source>
        <dbReference type="ARBA" id="ARBA00042605"/>
    </source>
</evidence>
<dbReference type="Proteomes" id="UP001347796">
    <property type="component" value="Unassembled WGS sequence"/>
</dbReference>
<evidence type="ECO:0000256" key="8">
    <source>
        <dbReference type="ARBA" id="ARBA00049406"/>
    </source>
</evidence>
<dbReference type="EC" id="4.3.1.17" evidence="3"/>
<dbReference type="SUPFAM" id="SSF53686">
    <property type="entry name" value="Tryptophan synthase beta subunit-like PLP-dependent enzymes"/>
    <property type="match status" value="1"/>
</dbReference>
<gene>
    <name evidence="10" type="ORF">SNE40_003838</name>
</gene>
<evidence type="ECO:0000313" key="11">
    <source>
        <dbReference type="Proteomes" id="UP001347796"/>
    </source>
</evidence>
<dbReference type="GO" id="GO:0006567">
    <property type="term" value="P:L-threonine catabolic process"/>
    <property type="evidence" value="ECO:0007669"/>
    <property type="project" value="TreeGrafter"/>
</dbReference>
<keyword evidence="5" id="KW-0456">Lyase</keyword>
<evidence type="ECO:0000256" key="2">
    <source>
        <dbReference type="ARBA" id="ARBA00010869"/>
    </source>
</evidence>
<dbReference type="GO" id="GO:0003941">
    <property type="term" value="F:L-serine ammonia-lyase activity"/>
    <property type="evidence" value="ECO:0007669"/>
    <property type="project" value="UniProtKB-EC"/>
</dbReference>
<feature type="domain" description="Tryptophan synthase beta chain-like PALP" evidence="9">
    <location>
        <begin position="14"/>
        <end position="64"/>
    </location>
</feature>
<dbReference type="GO" id="GO:0009097">
    <property type="term" value="P:isoleucine biosynthetic process"/>
    <property type="evidence" value="ECO:0007669"/>
    <property type="project" value="TreeGrafter"/>
</dbReference>
<comment type="catalytic activity">
    <reaction evidence="8">
        <text>L-serine = pyruvate + NH4(+)</text>
        <dbReference type="Rhea" id="RHEA:19169"/>
        <dbReference type="ChEBI" id="CHEBI:15361"/>
        <dbReference type="ChEBI" id="CHEBI:28938"/>
        <dbReference type="ChEBI" id="CHEBI:33384"/>
        <dbReference type="EC" id="4.3.1.17"/>
    </reaction>
</comment>
<comment type="cofactor">
    <cofactor evidence="1">
        <name>pyridoxal 5'-phosphate</name>
        <dbReference type="ChEBI" id="CHEBI:597326"/>
    </cofactor>
</comment>
<dbReference type="InterPro" id="IPR050147">
    <property type="entry name" value="Ser/Thr_Dehydratase"/>
</dbReference>